<evidence type="ECO:0000313" key="1">
    <source>
        <dbReference type="EMBL" id="PAX52860.1"/>
    </source>
</evidence>
<gene>
    <name evidence="1" type="ORF">CK510_17025</name>
</gene>
<keyword evidence="2" id="KW-1185">Reference proteome</keyword>
<dbReference type="EMBL" id="NTFS01000192">
    <property type="protein sequence ID" value="PAX52860.1"/>
    <property type="molecule type" value="Genomic_DNA"/>
</dbReference>
<reference evidence="1 2" key="1">
    <citation type="submission" date="2017-08" db="EMBL/GenBank/DDBJ databases">
        <title>Draft genome sequence of filamentous cyanobacterium Calothrix elsteri CCALA 953.</title>
        <authorList>
            <person name="Gagunashvili A.N."/>
            <person name="Elster J."/>
            <person name="Andresson O.S."/>
        </authorList>
    </citation>
    <scope>NUCLEOTIDE SEQUENCE [LARGE SCALE GENOMIC DNA]</scope>
    <source>
        <strain evidence="1 2">CCALA 953</strain>
    </source>
</reference>
<dbReference type="OrthoDB" id="484142at2"/>
<proteinExistence type="predicted"/>
<dbReference type="RefSeq" id="WP_095722842.1">
    <property type="nucleotide sequence ID" value="NZ_NTFS01000192.1"/>
</dbReference>
<evidence type="ECO:0000313" key="2">
    <source>
        <dbReference type="Proteomes" id="UP000218238"/>
    </source>
</evidence>
<comment type="caution">
    <text evidence="1">The sequence shown here is derived from an EMBL/GenBank/DDBJ whole genome shotgun (WGS) entry which is preliminary data.</text>
</comment>
<name>A0A2A2TGJ0_9CYAN</name>
<sequence>MHETTKKRTIEWTEKHESFCLKKGIIGSAERLWYWLIQHNPIGEEIEPDLTDFNQWVNKNRGKGYCPRQLKNAFNKLIECGVIAPIKRFNWHCFKLRLLPLNPVRNTEKKQSEFVHESSKISPERREELRKSAHRFYQQQKDLDIIKRCVSNETRETIRAICREIGINLTNDKCEIFYFPVAEIKACVAIYKKRILKSPKILRGLATVFDLCTNPVGWLVSALRDCYHLEDVNIRLLSNDKDFDFNEFFYEVLNGEEKTLIPIAR</sequence>
<dbReference type="Proteomes" id="UP000218238">
    <property type="component" value="Unassembled WGS sequence"/>
</dbReference>
<protein>
    <submittedName>
        <fullName evidence="1">Uncharacterized protein</fullName>
    </submittedName>
</protein>
<dbReference type="AlphaFoldDB" id="A0A2A2TGJ0"/>
<organism evidence="1 2">
    <name type="scientific">Brunnivagina elsteri CCALA 953</name>
    <dbReference type="NCBI Taxonomy" id="987040"/>
    <lineage>
        <taxon>Bacteria</taxon>
        <taxon>Bacillati</taxon>
        <taxon>Cyanobacteriota</taxon>
        <taxon>Cyanophyceae</taxon>
        <taxon>Nostocales</taxon>
        <taxon>Calotrichaceae</taxon>
        <taxon>Brunnivagina</taxon>
    </lineage>
</organism>
<accession>A0A2A2TGJ0</accession>